<dbReference type="CDD" id="cd03789">
    <property type="entry name" value="GT9_LPS_heptosyltransferase"/>
    <property type="match status" value="1"/>
</dbReference>
<dbReference type="KEGG" id="rah:Rahaq_4914"/>
<keyword evidence="6" id="KW-1185">Reference proteome</keyword>
<geneLocation type="plasmid" evidence="3 5">
    <name>pRAHAQ01</name>
</geneLocation>
<evidence type="ECO:0000313" key="6">
    <source>
        <dbReference type="Proteomes" id="UP001598201"/>
    </source>
</evidence>
<name>A0A0H3FH81_RAHSY</name>
<reference evidence="5" key="1">
    <citation type="submission" date="2011-01" db="EMBL/GenBank/DDBJ databases">
        <title>Complete sequence of plasmid1 of Rahnella sp. Y9602.</title>
        <authorList>
            <consortium name="US DOE Joint Genome Institute"/>
            <person name="Lucas S."/>
            <person name="Copeland A."/>
            <person name="Lapidus A."/>
            <person name="Cheng J.-F."/>
            <person name="Goodwin L."/>
            <person name="Pitluck S."/>
            <person name="Lu M."/>
            <person name="Detter J.C."/>
            <person name="Han C."/>
            <person name="Tapia R."/>
            <person name="Land M."/>
            <person name="Hauser L."/>
            <person name="Kyrpides N."/>
            <person name="Ivanova N."/>
            <person name="Ovchinnikova G."/>
            <person name="Pagani I."/>
            <person name="Sobecky P.A."/>
            <person name="Martinez R.J."/>
            <person name="Woyke T."/>
        </authorList>
    </citation>
    <scope>NUCLEOTIDE SEQUENCE [LARGE SCALE GENOMIC DNA]</scope>
    <source>
        <strain evidence="5">Y9602</strain>
        <plasmid evidence="5">pRAHAQ01</plasmid>
    </source>
</reference>
<dbReference type="Pfam" id="PF01075">
    <property type="entry name" value="Glyco_transf_9"/>
    <property type="match status" value="1"/>
</dbReference>
<dbReference type="Gene3D" id="3.40.50.2000">
    <property type="entry name" value="Glycogen Phosphorylase B"/>
    <property type="match status" value="2"/>
</dbReference>
<evidence type="ECO:0000256" key="2">
    <source>
        <dbReference type="ARBA" id="ARBA00022679"/>
    </source>
</evidence>
<evidence type="ECO:0000256" key="1">
    <source>
        <dbReference type="ARBA" id="ARBA00022676"/>
    </source>
</evidence>
<dbReference type="InterPro" id="IPR002201">
    <property type="entry name" value="Glyco_trans_9"/>
</dbReference>
<dbReference type="GO" id="GO:0009244">
    <property type="term" value="P:lipopolysaccharide core region biosynthetic process"/>
    <property type="evidence" value="ECO:0007669"/>
    <property type="project" value="TreeGrafter"/>
</dbReference>
<dbReference type="GeneID" id="95420859"/>
<dbReference type="AlphaFoldDB" id="A0A0H3FH81"/>
<evidence type="ECO:0000313" key="4">
    <source>
        <dbReference type="EMBL" id="MFD3226217.1"/>
    </source>
</evidence>
<dbReference type="GO" id="GO:0005829">
    <property type="term" value="C:cytosol"/>
    <property type="evidence" value="ECO:0007669"/>
    <property type="project" value="TreeGrafter"/>
</dbReference>
<dbReference type="RefSeq" id="WP_013578170.1">
    <property type="nucleotide sequence ID" value="NC_015062.1"/>
</dbReference>
<proteinExistence type="predicted"/>
<dbReference type="EMBL" id="JBHUCJ010000077">
    <property type="protein sequence ID" value="MFD3226217.1"/>
    <property type="molecule type" value="Genomic_DNA"/>
</dbReference>
<keyword evidence="3" id="KW-0614">Plasmid</keyword>
<dbReference type="Proteomes" id="UP001598201">
    <property type="component" value="Unassembled WGS sequence"/>
</dbReference>
<keyword evidence="1" id="KW-0328">Glycosyltransferase</keyword>
<keyword evidence="2 3" id="KW-0808">Transferase</keyword>
<dbReference type="PANTHER" id="PTHR30160:SF1">
    <property type="entry name" value="LIPOPOLYSACCHARIDE 1,2-N-ACETYLGLUCOSAMINETRANSFERASE-RELATED"/>
    <property type="match status" value="1"/>
</dbReference>
<reference evidence="3 5" key="2">
    <citation type="journal article" date="2012" name="J. Bacteriol.">
        <title>Complete Genome Sequence of Rahnella sp. Strain Y9602, a Gammaproteobacterium Isolate from Metal- and Radionuclide-Contaminated Soil.</title>
        <authorList>
            <person name="Martinez R.J."/>
            <person name="Bruce D."/>
            <person name="Detter C."/>
            <person name="Goodwin L.A."/>
            <person name="Han J."/>
            <person name="Han C.S."/>
            <person name="Held B."/>
            <person name="Land M.L."/>
            <person name="Mikhailova N."/>
            <person name="Nolan M."/>
            <person name="Pennacchio L."/>
            <person name="Pitluck S."/>
            <person name="Tapia R."/>
            <person name="Woyke T."/>
            <person name="Sobecky P.A."/>
        </authorList>
    </citation>
    <scope>NUCLEOTIDE SEQUENCE [LARGE SCALE GENOMIC DNA]</scope>
    <source>
        <strain evidence="3 5">Y9602</strain>
        <plasmid evidence="3 5">pRAHAQ01</plasmid>
    </source>
</reference>
<reference evidence="4 6" key="3">
    <citation type="submission" date="2024-09" db="EMBL/GenBank/DDBJ databases">
        <title>Genomes of Rahnella.</title>
        <authorList>
            <person name="Mnguni F.C."/>
            <person name="Shin G.Y."/>
            <person name="Coutinho T."/>
        </authorList>
    </citation>
    <scope>NUCLEOTIDE SEQUENCE [LARGE SCALE GENOMIC DNA]</scope>
    <source>
        <strain evidence="4 6">20WA0057</strain>
    </source>
</reference>
<dbReference type="PANTHER" id="PTHR30160">
    <property type="entry name" value="TETRAACYLDISACCHARIDE 4'-KINASE-RELATED"/>
    <property type="match status" value="1"/>
</dbReference>
<dbReference type="GO" id="GO:0008713">
    <property type="term" value="F:ADP-heptose-lipopolysaccharide heptosyltransferase activity"/>
    <property type="evidence" value="ECO:0007669"/>
    <property type="project" value="TreeGrafter"/>
</dbReference>
<dbReference type="SUPFAM" id="SSF53756">
    <property type="entry name" value="UDP-Glycosyltransferase/glycogen phosphorylase"/>
    <property type="match status" value="1"/>
</dbReference>
<sequence>MKILIIRRENIGDLILTTPLISMLAKNHHVDVLVNSYNKQVLEGNPGVSKVHHYTKLHHEGSYTQKIKAILRRVVTTLAIRKEGYDVAIVAGNWNKRPLRWATLSRAKRIIAIGSDSPDSVTDKIPYMRDGMHMVEQMAELARPLNCHAKPGKLALWVTKSEKELAAHKIKNTYNMPLYGLQISARKEKQRWPVENYIEIAHRLARDEPCKIILFWSPGSEDNLCHPGDDQKAQYIINACKDIIMVPFDTVNIRELMAGMSLCHQIITSDGGALHIAAGVGKPVVALFGNSDPQVWGPWKVPCRIIAAADEEVSHISTDEVYNNFVALRDEVLTENTKK</sequence>
<dbReference type="eggNOG" id="COG0859">
    <property type="taxonomic scope" value="Bacteria"/>
</dbReference>
<dbReference type="Proteomes" id="UP000007257">
    <property type="component" value="Plasmid pRAHAQ01"/>
</dbReference>
<dbReference type="InterPro" id="IPR051199">
    <property type="entry name" value="LPS_LOS_Heptosyltrfase"/>
</dbReference>
<evidence type="ECO:0000313" key="3">
    <source>
        <dbReference type="EMBL" id="ADW76489.1"/>
    </source>
</evidence>
<dbReference type="OrthoDB" id="9797795at2"/>
<dbReference type="EMBL" id="CP002506">
    <property type="protein sequence ID" value="ADW76489.1"/>
    <property type="molecule type" value="Genomic_DNA"/>
</dbReference>
<protein>
    <submittedName>
        <fullName evidence="3">Glycosyl transferase family 9</fullName>
    </submittedName>
    <submittedName>
        <fullName evidence="4">Glycosyltransferase family 9 protein</fullName>
    </submittedName>
</protein>
<dbReference type="HOGENOM" id="CLU_038371_3_1_6"/>
<organism evidence="3 5">
    <name type="scientific">Rahnella sp. (strain Y9602)</name>
    <dbReference type="NCBI Taxonomy" id="2703885"/>
    <lineage>
        <taxon>Bacteria</taxon>
        <taxon>Pseudomonadati</taxon>
        <taxon>Pseudomonadota</taxon>
        <taxon>Gammaproteobacteria</taxon>
        <taxon>Enterobacterales</taxon>
        <taxon>Yersiniaceae</taxon>
        <taxon>Rahnella</taxon>
    </lineage>
</organism>
<gene>
    <name evidence="3" type="ordered locus">Rahaq_4914</name>
    <name evidence="4" type="ORF">ACFPK4_21995</name>
</gene>
<accession>A0A0H3FH81</accession>
<evidence type="ECO:0000313" key="5">
    <source>
        <dbReference type="Proteomes" id="UP000007257"/>
    </source>
</evidence>